<gene>
    <name evidence="1" type="ORF">EHS11_12100</name>
</gene>
<proteinExistence type="predicted"/>
<dbReference type="AlphaFoldDB" id="A0A4R9LMM0"/>
<protein>
    <recommendedName>
        <fullName evidence="3">Toxin-antitoxin system YwqK family antitoxin</fullName>
    </recommendedName>
</protein>
<dbReference type="SUPFAM" id="SSF82185">
    <property type="entry name" value="Histone H3 K4-specific methyltransferase SET7/9 N-terminal domain"/>
    <property type="match status" value="1"/>
</dbReference>
<evidence type="ECO:0000313" key="1">
    <source>
        <dbReference type="EMBL" id="TGN09811.1"/>
    </source>
</evidence>
<dbReference type="Gene3D" id="3.90.930.1">
    <property type="match status" value="1"/>
</dbReference>
<dbReference type="EMBL" id="RQHV01000050">
    <property type="protein sequence ID" value="TGN09811.1"/>
    <property type="molecule type" value="Genomic_DNA"/>
</dbReference>
<comment type="caution">
    <text evidence="1">The sequence shown here is derived from an EMBL/GenBank/DDBJ whole genome shotgun (WGS) entry which is preliminary data.</text>
</comment>
<organism evidence="1 2">
    <name type="scientific">Leptospira ilyithenensis</name>
    <dbReference type="NCBI Taxonomy" id="2484901"/>
    <lineage>
        <taxon>Bacteria</taxon>
        <taxon>Pseudomonadati</taxon>
        <taxon>Spirochaetota</taxon>
        <taxon>Spirochaetia</taxon>
        <taxon>Leptospirales</taxon>
        <taxon>Leptospiraceae</taxon>
        <taxon>Leptospira</taxon>
    </lineage>
</organism>
<evidence type="ECO:0008006" key="3">
    <source>
        <dbReference type="Google" id="ProtNLM"/>
    </source>
</evidence>
<keyword evidence="2" id="KW-1185">Reference proteome</keyword>
<accession>A0A4R9LMM0</accession>
<dbReference type="OrthoDB" id="336989at2"/>
<sequence>MATKDQYPIRSFLITLLNFLIVVSLIHCQGGRTIESTDPDIALFQGRIFYKAEPFDGTIKQEIPALAEVQFTHYKTGLEDGEYTARNQSGQILEQRYFKEGQKHGIHRSWFPNGSNKQYAEFNEGTYINDRWEWYDNDKPSLYEKFDSNGRLIVSKKWNRNGQIYMNIVFTDNGSSVGMPGSKICEPIKKQDRRNVN</sequence>
<dbReference type="Proteomes" id="UP000298264">
    <property type="component" value="Unassembled WGS sequence"/>
</dbReference>
<evidence type="ECO:0000313" key="2">
    <source>
        <dbReference type="Proteomes" id="UP000298264"/>
    </source>
</evidence>
<reference evidence="1" key="1">
    <citation type="journal article" date="2019" name="PLoS Negl. Trop. Dis.">
        <title>Revisiting the worldwide diversity of Leptospira species in the environment.</title>
        <authorList>
            <person name="Vincent A.T."/>
            <person name="Schiettekatte O."/>
            <person name="Bourhy P."/>
            <person name="Veyrier F.J."/>
            <person name="Picardeau M."/>
        </authorList>
    </citation>
    <scope>NUCLEOTIDE SEQUENCE [LARGE SCALE GENOMIC DNA]</scope>
    <source>
        <strain evidence="1">201400974</strain>
    </source>
</reference>
<name>A0A4R9LMM0_9LEPT</name>
<dbReference type="RefSeq" id="WP_135764661.1">
    <property type="nucleotide sequence ID" value="NZ_RQHV01000050.1"/>
</dbReference>